<proteinExistence type="inferred from homology"/>
<dbReference type="InterPro" id="IPR006703">
    <property type="entry name" value="G_AIG1"/>
</dbReference>
<sequence>MVVGSLGENCPDIMPGSERGNTADLPPQRGEQQWDLGEQMEPLRIMLLGKSGVGKSSSGNTILGRTVFLSDMKLKRVTRDCEKETGTVKDVPVAVIDTPGLFETIKTKEVIVRDILKCVKLQEPGPHVFVLVVPVGRMTQEDLDTNTLIEAMFGTRVWDYTIVLFTHGDRLGGKTINDVITESEDDLRNFIRKCSGGFHVFDNKNPEDQEQVTSFVAKIQTLVALNGGHYYSSDLYPSHERKIREKQESLLTERDTEISRKEKQLKEQFQGQELEAKKKGLWRKEEDKARAEAEKYIRNTYVLNRIIFLGLILVIGLALLAPIVGFPAVIVIAILYFFKESILRMSMSAKIPWLSKKIQ</sequence>
<evidence type="ECO:0000313" key="7">
    <source>
        <dbReference type="Ensembl" id="ENSSLUP00000017884.1"/>
    </source>
</evidence>
<keyword evidence="8" id="KW-1185">Reference proteome</keyword>
<dbReference type="Gene3D" id="3.40.50.300">
    <property type="entry name" value="P-loop containing nucleotide triphosphate hydrolases"/>
    <property type="match status" value="1"/>
</dbReference>
<dbReference type="InterPro" id="IPR045058">
    <property type="entry name" value="GIMA/IAN/Toc"/>
</dbReference>
<dbReference type="Pfam" id="PF04548">
    <property type="entry name" value="AIG1"/>
    <property type="match status" value="1"/>
</dbReference>
<comment type="similarity">
    <text evidence="1">Belongs to the TRAFAC class TrmE-Era-EngA-EngB-Septin-like GTPase superfamily. AIG1/Toc34/Toc159-like paraseptin GTPase family. IAN subfamily.</text>
</comment>
<feature type="region of interest" description="Disordered" evidence="4">
    <location>
        <begin position="1"/>
        <end position="30"/>
    </location>
</feature>
<protein>
    <submittedName>
        <fullName evidence="7">GTPase IMAP family member 7-like</fullName>
    </submittedName>
</protein>
<evidence type="ECO:0000259" key="6">
    <source>
        <dbReference type="PROSITE" id="PS51720"/>
    </source>
</evidence>
<feature type="domain" description="AIG1-type G" evidence="6">
    <location>
        <begin position="40"/>
        <end position="240"/>
    </location>
</feature>
<dbReference type="SUPFAM" id="SSF52540">
    <property type="entry name" value="P-loop containing nucleoside triphosphate hydrolases"/>
    <property type="match status" value="1"/>
</dbReference>
<evidence type="ECO:0000256" key="1">
    <source>
        <dbReference type="ARBA" id="ARBA00008535"/>
    </source>
</evidence>
<dbReference type="OrthoDB" id="8954335at2759"/>
<dbReference type="GO" id="GO:0005525">
    <property type="term" value="F:GTP binding"/>
    <property type="evidence" value="ECO:0007669"/>
    <property type="project" value="UniProtKB-KW"/>
</dbReference>
<evidence type="ECO:0000256" key="5">
    <source>
        <dbReference type="SAM" id="Phobius"/>
    </source>
</evidence>
<dbReference type="PANTHER" id="PTHR10903">
    <property type="entry name" value="GTPASE, IMAP FAMILY MEMBER-RELATED"/>
    <property type="match status" value="1"/>
</dbReference>
<dbReference type="FunFam" id="3.40.50.300:FF:002274">
    <property type="entry name" value="Si:dkeyp-69e1.8"/>
    <property type="match status" value="1"/>
</dbReference>
<keyword evidence="2" id="KW-0547">Nucleotide-binding</keyword>
<keyword evidence="3" id="KW-0342">GTP-binding</keyword>
<dbReference type="Proteomes" id="UP000694568">
    <property type="component" value="Unplaced"/>
</dbReference>
<evidence type="ECO:0000256" key="2">
    <source>
        <dbReference type="ARBA" id="ARBA00022741"/>
    </source>
</evidence>
<gene>
    <name evidence="7" type="primary">zmp:0000001062</name>
</gene>
<dbReference type="CDD" id="cd01852">
    <property type="entry name" value="AIG1"/>
    <property type="match status" value="1"/>
</dbReference>
<dbReference type="InterPro" id="IPR027417">
    <property type="entry name" value="P-loop_NTPase"/>
</dbReference>
<organism evidence="7 8">
    <name type="scientific">Sander lucioperca</name>
    <name type="common">Pike-perch</name>
    <name type="synonym">Perca lucioperca</name>
    <dbReference type="NCBI Taxonomy" id="283035"/>
    <lineage>
        <taxon>Eukaryota</taxon>
        <taxon>Metazoa</taxon>
        <taxon>Chordata</taxon>
        <taxon>Craniata</taxon>
        <taxon>Vertebrata</taxon>
        <taxon>Euteleostomi</taxon>
        <taxon>Actinopterygii</taxon>
        <taxon>Neopterygii</taxon>
        <taxon>Teleostei</taxon>
        <taxon>Neoteleostei</taxon>
        <taxon>Acanthomorphata</taxon>
        <taxon>Eupercaria</taxon>
        <taxon>Perciformes</taxon>
        <taxon>Percoidei</taxon>
        <taxon>Percidae</taxon>
        <taxon>Luciopercinae</taxon>
        <taxon>Sander</taxon>
    </lineage>
</organism>
<name>A0A8C9XZE3_SANLU</name>
<dbReference type="GeneID" id="116065277"/>
<evidence type="ECO:0000256" key="3">
    <source>
        <dbReference type="ARBA" id="ARBA00023134"/>
    </source>
</evidence>
<dbReference type="AlphaFoldDB" id="A0A8C9XZE3"/>
<dbReference type="Ensembl" id="ENSSLUT00000018453.1">
    <property type="protein sequence ID" value="ENSSLUP00000017884.1"/>
    <property type="gene ID" value="ENSSLUG00000008353.1"/>
</dbReference>
<reference evidence="7" key="2">
    <citation type="submission" date="2025-09" db="UniProtKB">
        <authorList>
            <consortium name="Ensembl"/>
        </authorList>
    </citation>
    <scope>IDENTIFICATION</scope>
</reference>
<keyword evidence="5" id="KW-0812">Transmembrane</keyword>
<dbReference type="GeneTree" id="ENSGT01120000271858"/>
<dbReference type="PANTHER" id="PTHR10903:SF190">
    <property type="entry name" value="GTPASE IMAP FAMILY MEMBER 4-LIKE"/>
    <property type="match status" value="1"/>
</dbReference>
<keyword evidence="5" id="KW-1133">Transmembrane helix</keyword>
<accession>A0A8C9XZE3</accession>
<evidence type="ECO:0000313" key="8">
    <source>
        <dbReference type="Proteomes" id="UP000694568"/>
    </source>
</evidence>
<feature type="transmembrane region" description="Helical" evidence="5">
    <location>
        <begin position="306"/>
        <end position="338"/>
    </location>
</feature>
<dbReference type="RefSeq" id="XP_031176575.1">
    <property type="nucleotide sequence ID" value="XM_031320715.2"/>
</dbReference>
<keyword evidence="5" id="KW-0472">Membrane</keyword>
<evidence type="ECO:0000256" key="4">
    <source>
        <dbReference type="SAM" id="MobiDB-lite"/>
    </source>
</evidence>
<dbReference type="PROSITE" id="PS51720">
    <property type="entry name" value="G_AIG1"/>
    <property type="match status" value="1"/>
</dbReference>
<reference evidence="7" key="1">
    <citation type="submission" date="2025-08" db="UniProtKB">
        <authorList>
            <consortium name="Ensembl"/>
        </authorList>
    </citation>
    <scope>IDENTIFICATION</scope>
</reference>